<evidence type="ECO:0000313" key="1">
    <source>
        <dbReference type="EMBL" id="KAK4257761.1"/>
    </source>
</evidence>
<organism evidence="1 2">
    <name type="scientific">Acacia crassicarpa</name>
    <name type="common">northern wattle</name>
    <dbReference type="NCBI Taxonomy" id="499986"/>
    <lineage>
        <taxon>Eukaryota</taxon>
        <taxon>Viridiplantae</taxon>
        <taxon>Streptophyta</taxon>
        <taxon>Embryophyta</taxon>
        <taxon>Tracheophyta</taxon>
        <taxon>Spermatophyta</taxon>
        <taxon>Magnoliopsida</taxon>
        <taxon>eudicotyledons</taxon>
        <taxon>Gunneridae</taxon>
        <taxon>Pentapetalae</taxon>
        <taxon>rosids</taxon>
        <taxon>fabids</taxon>
        <taxon>Fabales</taxon>
        <taxon>Fabaceae</taxon>
        <taxon>Caesalpinioideae</taxon>
        <taxon>mimosoid clade</taxon>
        <taxon>Acacieae</taxon>
        <taxon>Acacia</taxon>
    </lineage>
</organism>
<accession>A0AAE1IVQ4</accession>
<dbReference type="EMBL" id="JAWXYG010000012">
    <property type="protein sequence ID" value="KAK4257761.1"/>
    <property type="molecule type" value="Genomic_DNA"/>
</dbReference>
<sequence>MSAFALGILVQVTHNQVDIAYNGGIYIKPLLNLLYSKDGTLQYNVACFLYYLADNEDNIVNIVKLGGVQKLQDGPFNV</sequence>
<dbReference type="Proteomes" id="UP001293593">
    <property type="component" value="Unassembled WGS sequence"/>
</dbReference>
<dbReference type="AlphaFoldDB" id="A0AAE1IVQ4"/>
<dbReference type="Gene3D" id="1.25.10.10">
    <property type="entry name" value="Leucine-rich Repeat Variant"/>
    <property type="match status" value="1"/>
</dbReference>
<name>A0AAE1IVQ4_9FABA</name>
<dbReference type="InterPro" id="IPR016024">
    <property type="entry name" value="ARM-type_fold"/>
</dbReference>
<protein>
    <submittedName>
        <fullName evidence="1">Uncharacterized protein</fullName>
    </submittedName>
</protein>
<evidence type="ECO:0000313" key="2">
    <source>
        <dbReference type="Proteomes" id="UP001293593"/>
    </source>
</evidence>
<gene>
    <name evidence="1" type="ORF">QN277_007306</name>
</gene>
<dbReference type="PANTHER" id="PTHR46710:SF1">
    <property type="entry name" value="ARM REPEAT PROTEIN INTERACTING WITH ABF2"/>
    <property type="match status" value="1"/>
</dbReference>
<comment type="caution">
    <text evidence="1">The sequence shown here is derived from an EMBL/GenBank/DDBJ whole genome shotgun (WGS) entry which is preliminary data.</text>
</comment>
<keyword evidence="2" id="KW-1185">Reference proteome</keyword>
<reference evidence="1" key="1">
    <citation type="submission" date="2023-10" db="EMBL/GenBank/DDBJ databases">
        <title>Chromosome-level genome of the transformable northern wattle, Acacia crassicarpa.</title>
        <authorList>
            <person name="Massaro I."/>
            <person name="Sinha N.R."/>
            <person name="Poethig S."/>
            <person name="Leichty A.R."/>
        </authorList>
    </citation>
    <scope>NUCLEOTIDE SEQUENCE</scope>
    <source>
        <strain evidence="1">Acra3RX</strain>
        <tissue evidence="1">Leaf</tissue>
    </source>
</reference>
<dbReference type="InterPro" id="IPR044282">
    <property type="entry name" value="ABAP1/ARIA"/>
</dbReference>
<dbReference type="InterPro" id="IPR011989">
    <property type="entry name" value="ARM-like"/>
</dbReference>
<dbReference type="SUPFAM" id="SSF48371">
    <property type="entry name" value="ARM repeat"/>
    <property type="match status" value="1"/>
</dbReference>
<dbReference type="PANTHER" id="PTHR46710">
    <property type="entry name" value="ARM REPEAT PROTEIN INTERACTING WITH ABF2"/>
    <property type="match status" value="1"/>
</dbReference>
<proteinExistence type="predicted"/>